<evidence type="ECO:0000256" key="1">
    <source>
        <dbReference type="ARBA" id="ARBA00004613"/>
    </source>
</evidence>
<keyword evidence="4" id="KW-0964">Secreted</keyword>
<keyword evidence="6 8" id="KW-0175">Coiled coil</keyword>
<dbReference type="SUPFAM" id="SSF58113">
    <property type="entry name" value="Apolipoprotein A-I"/>
    <property type="match status" value="1"/>
</dbReference>
<evidence type="ECO:0000256" key="8">
    <source>
        <dbReference type="SAM" id="Coils"/>
    </source>
</evidence>
<protein>
    <recommendedName>
        <fullName evidence="3">Fatty-acid and retinol-binding protein 1</fullName>
    </recommendedName>
</protein>
<dbReference type="InterPro" id="IPR008632">
    <property type="entry name" value="Gp-FAR-1"/>
</dbReference>
<reference evidence="10" key="1">
    <citation type="submission" date="2012-09" db="EMBL/GenBank/DDBJ databases">
        <authorList>
            <person name="Martin A.A."/>
        </authorList>
    </citation>
    <scope>NUCLEOTIDE SEQUENCE</scope>
</reference>
<evidence type="ECO:0000256" key="2">
    <source>
        <dbReference type="ARBA" id="ARBA00006648"/>
    </source>
</evidence>
<proteinExistence type="inferred from homology"/>
<comment type="similarity">
    <text evidence="2">Belongs to the fatty-acid and retinol-binding protein (FARBP) family.</text>
</comment>
<sequence length="180" mass="21037">MRQLAYFSLLFAYALAYPSTIEKYEDIPQQYREIIPEKVAEHLKSITPEERKVLTELVKDYAKYKDEDEFMAALKEKSESLHEKAKKLHDMLKEKIDALGDEAKEFVKKLNASARKFHAELLAGMKPSLEELKTEARKHLEEFEKLSDAAKDDFKKQFPILTSVFTNEKAQEMVEKYVKN</sequence>
<evidence type="ECO:0000256" key="6">
    <source>
        <dbReference type="ARBA" id="ARBA00023054"/>
    </source>
</evidence>
<reference evidence="11" key="2">
    <citation type="submission" date="2017-02" db="UniProtKB">
        <authorList>
            <consortium name="WormBaseParasite"/>
        </authorList>
    </citation>
    <scope>IDENTIFICATION</scope>
</reference>
<dbReference type="GO" id="GO:0008289">
    <property type="term" value="F:lipid binding"/>
    <property type="evidence" value="ECO:0007669"/>
    <property type="project" value="UniProtKB-KW"/>
</dbReference>
<keyword evidence="7" id="KW-0446">Lipid-binding</keyword>
<comment type="subcellular location">
    <subcellularLocation>
        <location evidence="1">Secreted</location>
    </subcellularLocation>
</comment>
<evidence type="ECO:0000256" key="7">
    <source>
        <dbReference type="ARBA" id="ARBA00023121"/>
    </source>
</evidence>
<organism evidence="10 11">
    <name type="scientific">Angiostrongylus cantonensis</name>
    <name type="common">Rat lungworm</name>
    <dbReference type="NCBI Taxonomy" id="6313"/>
    <lineage>
        <taxon>Eukaryota</taxon>
        <taxon>Metazoa</taxon>
        <taxon>Ecdysozoa</taxon>
        <taxon>Nematoda</taxon>
        <taxon>Chromadorea</taxon>
        <taxon>Rhabditida</taxon>
        <taxon>Rhabditina</taxon>
        <taxon>Rhabditomorpha</taxon>
        <taxon>Strongyloidea</taxon>
        <taxon>Metastrongylidae</taxon>
        <taxon>Angiostrongylus</taxon>
    </lineage>
</organism>
<feature type="chain" id="PRO_5005326890" description="Fatty-acid and retinol-binding protein 1" evidence="9">
    <location>
        <begin position="17"/>
        <end position="180"/>
    </location>
</feature>
<evidence type="ECO:0000313" key="11">
    <source>
        <dbReference type="WBParaSite" id="ACAC_0001420401-mRNA-1"/>
    </source>
</evidence>
<dbReference type="PANTHER" id="PTHR31418">
    <property type="entry name" value="FATTY-ACID AND RETINOL-BINDING PROTEIN 1"/>
    <property type="match status" value="1"/>
</dbReference>
<feature type="coiled-coil region" evidence="8">
    <location>
        <begin position="71"/>
        <end position="102"/>
    </location>
</feature>
<name>A0A0K0DR15_ANGCA</name>
<dbReference type="STRING" id="6313.A0A0K0DR15"/>
<evidence type="ECO:0000256" key="4">
    <source>
        <dbReference type="ARBA" id="ARBA00022525"/>
    </source>
</evidence>
<evidence type="ECO:0000256" key="3">
    <source>
        <dbReference type="ARBA" id="ARBA00017453"/>
    </source>
</evidence>
<evidence type="ECO:0000256" key="9">
    <source>
        <dbReference type="SAM" id="SignalP"/>
    </source>
</evidence>
<dbReference type="PANTHER" id="PTHR31418:SF7">
    <property type="entry name" value="FATTY-ACID AND RETINOL-BINDING PROTEIN 1"/>
    <property type="match status" value="1"/>
</dbReference>
<keyword evidence="5 9" id="KW-0732">Signal</keyword>
<evidence type="ECO:0000313" key="10">
    <source>
        <dbReference type="Proteomes" id="UP000035642"/>
    </source>
</evidence>
<dbReference type="Pfam" id="PF05823">
    <property type="entry name" value="Gp-FAR-1"/>
    <property type="match status" value="1"/>
</dbReference>
<accession>A0A0K0DR15</accession>
<evidence type="ECO:0000256" key="5">
    <source>
        <dbReference type="ARBA" id="ARBA00022729"/>
    </source>
</evidence>
<dbReference type="Proteomes" id="UP000035642">
    <property type="component" value="Unassembled WGS sequence"/>
</dbReference>
<feature type="signal peptide" evidence="9">
    <location>
        <begin position="1"/>
        <end position="16"/>
    </location>
</feature>
<dbReference type="GO" id="GO:0005576">
    <property type="term" value="C:extracellular region"/>
    <property type="evidence" value="ECO:0007669"/>
    <property type="project" value="UniProtKB-SubCell"/>
</dbReference>
<dbReference type="SMR" id="A0A0K0DR15"/>
<dbReference type="Gene3D" id="1.20.120.1100">
    <property type="match status" value="1"/>
</dbReference>
<keyword evidence="10" id="KW-1185">Reference proteome</keyword>
<dbReference type="AlphaFoldDB" id="A0A0K0DR15"/>
<dbReference type="WBParaSite" id="ACAC_0001420401-mRNA-1">
    <property type="protein sequence ID" value="ACAC_0001420401-mRNA-1"/>
    <property type="gene ID" value="ACAC_0001420401"/>
</dbReference>